<keyword evidence="4" id="KW-0812">Transmembrane</keyword>
<reference evidence="5 6" key="1">
    <citation type="submission" date="2015-04" db="EMBL/GenBank/DDBJ databases">
        <title>Complete genome sequence of Sulfurovum lithotrophicum ATCC BAA-797T.</title>
        <authorList>
            <person name="Ahn J."/>
            <person name="Park G."/>
            <person name="Jeon W."/>
            <person name="Jang Y."/>
            <person name="Jang M."/>
            <person name="Lee H."/>
            <person name="Lee H."/>
        </authorList>
    </citation>
    <scope>NUCLEOTIDE SEQUENCE [LARGE SCALE GENOMIC DNA]</scope>
    <source>
        <strain evidence="6">ATCC BAA-797 / 42BKT</strain>
    </source>
</reference>
<feature type="transmembrane region" description="Helical" evidence="4">
    <location>
        <begin position="305"/>
        <end position="324"/>
    </location>
</feature>
<dbReference type="KEGG" id="slh:YH65_06415"/>
<dbReference type="PANTHER" id="PTHR30224">
    <property type="entry name" value="ELECTRON TRANSPORT PROTEIN"/>
    <property type="match status" value="1"/>
</dbReference>
<sequence>MERDKNDLFAYRWGERFFKNPKTLFIVRSVALGVFVYALAYGFVHPKASENHFTTAVFWSFFWPFFMFISLPTLGAYFCSVCPLAFVGKKIIKRKGKAFKMPKVLKNPYISLGVVLGVYWGLFYAFPAVFAEPVAVAFFYTFFTLLAFLFYFLFKDMSYCAHICPISAIRNAFSRISFMWLGSYRSACDTCTTFECAKVCEFGQSPFNFDKNNSMGDCTLCMDCANACAAISYKSKGFGFSLSQPIRRARAVDVWTYLLLFAFMTLTMKLTTNFNHSDFAAWLPWMWISKWLKGVSPHSPLNFEAVLTLLVSVSFTLYVVYMGFKKAEEKLGIDRKTLFTEVGYAYAPLALVSSIGVAITSFFTRYFHNVVNGFIEAFHLPFGFIDPLVSPDAGWLDLFGVFDFIAVAWTLLLLSRRIDLISEGKPYEAKRKAFWWLALLPVSYLLLCFL</sequence>
<keyword evidence="2" id="KW-1003">Cell membrane</keyword>
<name>A0A7U4M353_9BACT</name>
<dbReference type="AlphaFoldDB" id="A0A7U4M353"/>
<reference evidence="6" key="2">
    <citation type="journal article" date="2017" name="Stand. Genomic Sci.">
        <title>Complete genome sequence of the sulfur-oxidizing chemolithoautotrophic Sulfurovum lithotrophicum 42BKTT.</title>
        <authorList>
            <person name="Jeon W."/>
            <person name="Priscilla L."/>
            <person name="Park G."/>
            <person name="Lee H."/>
            <person name="Lee N."/>
            <person name="Lee D."/>
            <person name="Kwon H."/>
            <person name="Ahn I."/>
            <person name="Lee C."/>
            <person name="Lee H."/>
            <person name="Ahn J."/>
        </authorList>
    </citation>
    <scope>NUCLEOTIDE SEQUENCE [LARGE SCALE GENOMIC DNA]</scope>
    <source>
        <strain evidence="6">ATCC BAA-797 / 42BKT</strain>
    </source>
</reference>
<evidence type="ECO:0000313" key="6">
    <source>
        <dbReference type="Proteomes" id="UP000034444"/>
    </source>
</evidence>
<dbReference type="SUPFAM" id="SSF54862">
    <property type="entry name" value="4Fe-4S ferredoxins"/>
    <property type="match status" value="1"/>
</dbReference>
<feature type="transmembrane region" description="Helical" evidence="4">
    <location>
        <begin position="136"/>
        <end position="154"/>
    </location>
</feature>
<dbReference type="PANTHER" id="PTHR30224:SF4">
    <property type="entry name" value="ELECTRON TRANSPORT PROTEIN YCCM-RELATED"/>
    <property type="match status" value="1"/>
</dbReference>
<protein>
    <recommendedName>
        <fullName evidence="7">Ferredoxin</fullName>
    </recommendedName>
</protein>
<keyword evidence="4" id="KW-1133">Transmembrane helix</keyword>
<dbReference type="EMBL" id="CP011308">
    <property type="protein sequence ID" value="AKF25985.1"/>
    <property type="molecule type" value="Genomic_DNA"/>
</dbReference>
<feature type="transmembrane region" description="Helical" evidence="4">
    <location>
        <begin position="109"/>
        <end position="130"/>
    </location>
</feature>
<evidence type="ECO:0000256" key="4">
    <source>
        <dbReference type="SAM" id="Phobius"/>
    </source>
</evidence>
<feature type="transmembrane region" description="Helical" evidence="4">
    <location>
        <begin position="254"/>
        <end position="272"/>
    </location>
</feature>
<evidence type="ECO:0000256" key="3">
    <source>
        <dbReference type="ARBA" id="ARBA00023136"/>
    </source>
</evidence>
<keyword evidence="3 4" id="KW-0472">Membrane</keyword>
<feature type="transmembrane region" description="Helical" evidence="4">
    <location>
        <begin position="56"/>
        <end position="88"/>
    </location>
</feature>
<evidence type="ECO:0008006" key="7">
    <source>
        <dbReference type="Google" id="ProtNLM"/>
    </source>
</evidence>
<evidence type="ECO:0000256" key="2">
    <source>
        <dbReference type="ARBA" id="ARBA00022475"/>
    </source>
</evidence>
<evidence type="ECO:0000313" key="5">
    <source>
        <dbReference type="EMBL" id="AKF25985.1"/>
    </source>
</evidence>
<evidence type="ECO:0000256" key="1">
    <source>
        <dbReference type="ARBA" id="ARBA00004236"/>
    </source>
</evidence>
<dbReference type="GO" id="GO:0005886">
    <property type="term" value="C:plasma membrane"/>
    <property type="evidence" value="ECO:0007669"/>
    <property type="project" value="UniProtKB-SubCell"/>
</dbReference>
<feature type="transmembrane region" description="Helical" evidence="4">
    <location>
        <begin position="393"/>
        <end position="412"/>
    </location>
</feature>
<keyword evidence="6" id="KW-1185">Reference proteome</keyword>
<feature type="transmembrane region" description="Helical" evidence="4">
    <location>
        <begin position="25"/>
        <end position="44"/>
    </location>
</feature>
<accession>A0A7U4M353</accession>
<organism evidence="5 6">
    <name type="scientific">Sulfurovum lithotrophicum</name>
    <dbReference type="NCBI Taxonomy" id="206403"/>
    <lineage>
        <taxon>Bacteria</taxon>
        <taxon>Pseudomonadati</taxon>
        <taxon>Campylobacterota</taxon>
        <taxon>Epsilonproteobacteria</taxon>
        <taxon>Campylobacterales</taxon>
        <taxon>Sulfurovaceae</taxon>
        <taxon>Sulfurovum</taxon>
    </lineage>
</organism>
<dbReference type="Proteomes" id="UP000034444">
    <property type="component" value="Chromosome"/>
</dbReference>
<feature type="transmembrane region" description="Helical" evidence="4">
    <location>
        <begin position="344"/>
        <end position="363"/>
    </location>
</feature>
<dbReference type="InterPro" id="IPR052378">
    <property type="entry name" value="NosR_regulator"/>
</dbReference>
<gene>
    <name evidence="5" type="ORF">YH65_06415</name>
</gene>
<proteinExistence type="predicted"/>
<comment type="subcellular location">
    <subcellularLocation>
        <location evidence="1">Cell membrane</location>
    </subcellularLocation>
</comment>